<dbReference type="RefSeq" id="WP_191820425.1">
    <property type="nucleotide sequence ID" value="NZ_JACYFT010000005.1"/>
</dbReference>
<keyword evidence="3" id="KW-1185">Reference proteome</keyword>
<proteinExistence type="predicted"/>
<dbReference type="Proteomes" id="UP000647424">
    <property type="component" value="Unassembled WGS sequence"/>
</dbReference>
<keyword evidence="1" id="KW-1133">Transmembrane helix</keyword>
<evidence type="ECO:0000313" key="2">
    <source>
        <dbReference type="EMBL" id="MBD8051934.1"/>
    </source>
</evidence>
<organism evidence="2 3">
    <name type="scientific">Limnohabitans radicicola</name>
    <dbReference type="NCBI Taxonomy" id="2771427"/>
    <lineage>
        <taxon>Bacteria</taxon>
        <taxon>Pseudomonadati</taxon>
        <taxon>Pseudomonadota</taxon>
        <taxon>Betaproteobacteria</taxon>
        <taxon>Burkholderiales</taxon>
        <taxon>Comamonadaceae</taxon>
        <taxon>Limnohabitans</taxon>
    </lineage>
</organism>
<gene>
    <name evidence="2" type="ORF">IC609_15465</name>
</gene>
<evidence type="ECO:0000256" key="1">
    <source>
        <dbReference type="SAM" id="Phobius"/>
    </source>
</evidence>
<dbReference type="EMBL" id="JACYFT010000005">
    <property type="protein sequence ID" value="MBD8051934.1"/>
    <property type="molecule type" value="Genomic_DNA"/>
</dbReference>
<reference evidence="2" key="1">
    <citation type="submission" date="2020-09" db="EMBL/GenBank/DDBJ databases">
        <title>Genome seq and assembly of Limnohabitants sp.</title>
        <authorList>
            <person name="Chhetri G."/>
        </authorList>
    </citation>
    <scope>NUCLEOTIDE SEQUENCE</scope>
    <source>
        <strain evidence="2">JUR4</strain>
    </source>
</reference>
<keyword evidence="1" id="KW-0812">Transmembrane</keyword>
<feature type="transmembrane region" description="Helical" evidence="1">
    <location>
        <begin position="91"/>
        <end position="114"/>
    </location>
</feature>
<name>A0A927IKN1_9BURK</name>
<feature type="transmembrane region" description="Helical" evidence="1">
    <location>
        <begin position="58"/>
        <end position="79"/>
    </location>
</feature>
<evidence type="ECO:0000313" key="3">
    <source>
        <dbReference type="Proteomes" id="UP000647424"/>
    </source>
</evidence>
<accession>A0A927IKN1</accession>
<comment type="caution">
    <text evidence="2">The sequence shown here is derived from an EMBL/GenBank/DDBJ whole genome shotgun (WGS) entry which is preliminary data.</text>
</comment>
<protein>
    <submittedName>
        <fullName evidence="2">Uncharacterized protein</fullName>
    </submittedName>
</protein>
<sequence length="123" mass="13434">MNTAGSSDWLDDILKTEAPVPADPVFVAQVLHRLDMPQPVTYARAEEDLLGWLRGETLMVVTAITLLVTFTPAMAQGWLAFSLTPWNATVWLQGGFVAACLSVAALVHIALNMAQWHPMDAMN</sequence>
<keyword evidence="1" id="KW-0472">Membrane</keyword>
<dbReference type="AlphaFoldDB" id="A0A927IKN1"/>